<proteinExistence type="predicted"/>
<evidence type="ECO:0000313" key="2">
    <source>
        <dbReference type="WBParaSite" id="ES5_v2.g21958.t1"/>
    </source>
</evidence>
<reference evidence="2" key="1">
    <citation type="submission" date="2022-11" db="UniProtKB">
        <authorList>
            <consortium name="WormBaseParasite"/>
        </authorList>
    </citation>
    <scope>IDENTIFICATION</scope>
</reference>
<accession>A0AC34FY51</accession>
<sequence>MLSNFLLDQFQNLKTAASFNLLGSSFKSEEQENLQLRNKTNVNDGHLKILKSSKYCNEVKEEDKKQQKNDGITSSASKSTLSLHISAYENSFEGKNTVSIDKNGGLKDTDGCNEDSKNVKQLFAGSISNSKNPFEFPRQQEEDRGNEPEVMQYKASQRLLNPNDPVQCNNKRQSAINNQLNQLHLSSSGMPSSMSPSSIQPSTQPIISHATRRRMYPRISKDNTDKALVSIGEMVRQRWLIKGMIGAG</sequence>
<organism evidence="1 2">
    <name type="scientific">Panagrolaimus sp. ES5</name>
    <dbReference type="NCBI Taxonomy" id="591445"/>
    <lineage>
        <taxon>Eukaryota</taxon>
        <taxon>Metazoa</taxon>
        <taxon>Ecdysozoa</taxon>
        <taxon>Nematoda</taxon>
        <taxon>Chromadorea</taxon>
        <taxon>Rhabditida</taxon>
        <taxon>Tylenchina</taxon>
        <taxon>Panagrolaimomorpha</taxon>
        <taxon>Panagrolaimoidea</taxon>
        <taxon>Panagrolaimidae</taxon>
        <taxon>Panagrolaimus</taxon>
    </lineage>
</organism>
<evidence type="ECO:0000313" key="1">
    <source>
        <dbReference type="Proteomes" id="UP000887579"/>
    </source>
</evidence>
<name>A0AC34FY51_9BILA</name>
<dbReference type="WBParaSite" id="ES5_v2.g21958.t1">
    <property type="protein sequence ID" value="ES5_v2.g21958.t1"/>
    <property type="gene ID" value="ES5_v2.g21958"/>
</dbReference>
<dbReference type="Proteomes" id="UP000887579">
    <property type="component" value="Unplaced"/>
</dbReference>
<protein>
    <submittedName>
        <fullName evidence="2">Uncharacterized protein</fullName>
    </submittedName>
</protein>